<dbReference type="AlphaFoldDB" id="A0A1V8SKC1"/>
<reference evidence="3" key="1">
    <citation type="submission" date="2017-03" db="EMBL/GenBank/DDBJ databases">
        <title>Genomes of endolithic fungi from Antarctica.</title>
        <authorList>
            <person name="Coleine C."/>
            <person name="Masonjones S."/>
            <person name="Stajich J.E."/>
        </authorList>
    </citation>
    <scope>NUCLEOTIDE SEQUENCE [LARGE SCALE GENOMIC DNA]</scope>
    <source>
        <strain evidence="3">CCFEE 5527</strain>
    </source>
</reference>
<feature type="region of interest" description="Disordered" evidence="1">
    <location>
        <begin position="154"/>
        <end position="306"/>
    </location>
</feature>
<gene>
    <name evidence="2" type="ORF">B0A48_14367</name>
</gene>
<accession>A0A1V8SKC1</accession>
<keyword evidence="3" id="KW-1185">Reference proteome</keyword>
<feature type="compositionally biased region" description="Acidic residues" evidence="1">
    <location>
        <begin position="255"/>
        <end position="265"/>
    </location>
</feature>
<feature type="compositionally biased region" description="Acidic residues" evidence="1">
    <location>
        <begin position="169"/>
        <end position="178"/>
    </location>
</feature>
<feature type="compositionally biased region" description="Basic residues" evidence="1">
    <location>
        <begin position="185"/>
        <end position="194"/>
    </location>
</feature>
<feature type="compositionally biased region" description="Basic and acidic residues" evidence="1">
    <location>
        <begin position="284"/>
        <end position="300"/>
    </location>
</feature>
<evidence type="ECO:0000256" key="1">
    <source>
        <dbReference type="SAM" id="MobiDB-lite"/>
    </source>
</evidence>
<evidence type="ECO:0000313" key="2">
    <source>
        <dbReference type="EMBL" id="OQN99390.1"/>
    </source>
</evidence>
<feature type="compositionally biased region" description="Acidic residues" evidence="1">
    <location>
        <begin position="272"/>
        <end position="283"/>
    </location>
</feature>
<evidence type="ECO:0000313" key="3">
    <source>
        <dbReference type="Proteomes" id="UP000192596"/>
    </source>
</evidence>
<dbReference type="Proteomes" id="UP000192596">
    <property type="component" value="Unassembled WGS sequence"/>
</dbReference>
<proteinExistence type="predicted"/>
<sequence>MSYTAAKGSVSDMETRRMAACLFNAKNMNSAVDWAAAAADFDSSPTASKAESFKTFIQRAIKKLGSYAKGKDKITDGELRRMAAAFLSTKDYNSAVDWAAAAADFGGKGKAESFRTFVQRARGKFEKLANGSVANGSMPSGTVTAAPAVAPVISNPKKGGRKRKAAEAEVADDGEEEGETMKLNKANRKMTKRSKLVEVKEEENDVKVGEQDVGVKEETIDEHAEEADVGTDAGTDAGEVYGDALGELDGMQENGPDDVQEDAVDEAQAAEPYEEPGTADDESDGSRKDSLADETAAEKDEVVDEQVLGDEIVGQVAEEYEEDAVAEPFIEAERVELETEVDADAEHEFLF</sequence>
<organism evidence="2 3">
    <name type="scientific">Cryoendolithus antarcticus</name>
    <dbReference type="NCBI Taxonomy" id="1507870"/>
    <lineage>
        <taxon>Eukaryota</taxon>
        <taxon>Fungi</taxon>
        <taxon>Dikarya</taxon>
        <taxon>Ascomycota</taxon>
        <taxon>Pezizomycotina</taxon>
        <taxon>Dothideomycetes</taxon>
        <taxon>Dothideomycetidae</taxon>
        <taxon>Cladosporiales</taxon>
        <taxon>Cladosporiaceae</taxon>
        <taxon>Cryoendolithus</taxon>
    </lineage>
</organism>
<feature type="compositionally biased region" description="Basic and acidic residues" evidence="1">
    <location>
        <begin position="195"/>
        <end position="222"/>
    </location>
</feature>
<dbReference type="EMBL" id="NAJO01000040">
    <property type="protein sequence ID" value="OQN99390.1"/>
    <property type="molecule type" value="Genomic_DNA"/>
</dbReference>
<name>A0A1V8SKC1_9PEZI</name>
<comment type="caution">
    <text evidence="2">The sequence shown here is derived from an EMBL/GenBank/DDBJ whole genome shotgun (WGS) entry which is preliminary data.</text>
</comment>
<protein>
    <submittedName>
        <fullName evidence="2">Uncharacterized protein</fullName>
    </submittedName>
</protein>
<dbReference type="InParanoid" id="A0A1V8SKC1"/>